<dbReference type="InterPro" id="IPR036597">
    <property type="entry name" value="Fido-like_dom_sf"/>
</dbReference>
<dbReference type="Proteomes" id="UP000005017">
    <property type="component" value="Unassembled WGS sequence"/>
</dbReference>
<keyword evidence="2" id="KW-1185">Reference proteome</keyword>
<sequence>MSAYNTREKTLLILKNKMSMEYAYNLNAIEGNTLTLQETDMVLRELTISQKSLKKHLSM</sequence>
<dbReference type="EMBL" id="ADFR01000009">
    <property type="protein sequence ID" value="EFC05497.1"/>
    <property type="molecule type" value="Genomic_DNA"/>
</dbReference>
<dbReference type="STRING" id="679192.HMPREF9013_1200"/>
<protein>
    <submittedName>
        <fullName evidence="1">Uncharacterized protein</fullName>
    </submittedName>
</protein>
<gene>
    <name evidence="1" type="ORF">HMPREF9013_1200</name>
</gene>
<evidence type="ECO:0000313" key="1">
    <source>
        <dbReference type="EMBL" id="EFC05497.1"/>
    </source>
</evidence>
<dbReference type="eggNOG" id="COG3177">
    <property type="taxonomic scope" value="Bacteria"/>
</dbReference>
<dbReference type="AlphaFoldDB" id="D2MP85"/>
<evidence type="ECO:0000313" key="2">
    <source>
        <dbReference type="Proteomes" id="UP000005017"/>
    </source>
</evidence>
<organism evidence="1 2">
    <name type="scientific">Bulleidia extructa W1219</name>
    <dbReference type="NCBI Taxonomy" id="679192"/>
    <lineage>
        <taxon>Bacteria</taxon>
        <taxon>Bacillati</taxon>
        <taxon>Bacillota</taxon>
        <taxon>Erysipelotrichia</taxon>
        <taxon>Erysipelotrichales</taxon>
        <taxon>Erysipelotrichaceae</taxon>
        <taxon>Bulleidia</taxon>
    </lineage>
</organism>
<proteinExistence type="predicted"/>
<name>D2MP85_9FIRM</name>
<dbReference type="Gene3D" id="1.10.3290.10">
    <property type="entry name" value="Fido-like domain"/>
    <property type="match status" value="1"/>
</dbReference>
<reference evidence="2" key="1">
    <citation type="submission" date="2009-12" db="EMBL/GenBank/DDBJ databases">
        <title>Sequence of Clostridiales genomosp. BVAB3 str. UPII9-5.</title>
        <authorList>
            <person name="Madupu R."/>
            <person name="Durkin A.S."/>
            <person name="Torralba M."/>
            <person name="Methe B."/>
            <person name="Sutton G.G."/>
            <person name="Strausberg R.L."/>
            <person name="Nelson K.E."/>
        </authorList>
    </citation>
    <scope>NUCLEOTIDE SEQUENCE [LARGE SCALE GENOMIC DNA]</scope>
    <source>
        <strain evidence="2">W1219</strain>
    </source>
</reference>
<comment type="caution">
    <text evidence="1">The sequence shown here is derived from an EMBL/GenBank/DDBJ whole genome shotgun (WGS) entry which is preliminary data.</text>
</comment>
<accession>D2MP85</accession>